<dbReference type="Proteomes" id="UP000765509">
    <property type="component" value="Unassembled WGS sequence"/>
</dbReference>
<evidence type="ECO:0000313" key="2">
    <source>
        <dbReference type="EMBL" id="MBW0549638.1"/>
    </source>
</evidence>
<proteinExistence type="predicted"/>
<feature type="compositionally biased region" description="Polar residues" evidence="1">
    <location>
        <begin position="1"/>
        <end position="12"/>
    </location>
</feature>
<sequence>MQTSENLESQGTDQKKEPEMKGEGDLGMDTVIKFGKNSREILPKMQLKLTSNRGLQPEGWKDLEQALKSHKLLKNMSQWSMEGNILKLSTQLEELKPPPRKYFSET</sequence>
<feature type="region of interest" description="Disordered" evidence="1">
    <location>
        <begin position="1"/>
        <end position="27"/>
    </location>
</feature>
<gene>
    <name evidence="2" type="ORF">O181_089353</name>
</gene>
<organism evidence="2 3">
    <name type="scientific">Austropuccinia psidii MF-1</name>
    <dbReference type="NCBI Taxonomy" id="1389203"/>
    <lineage>
        <taxon>Eukaryota</taxon>
        <taxon>Fungi</taxon>
        <taxon>Dikarya</taxon>
        <taxon>Basidiomycota</taxon>
        <taxon>Pucciniomycotina</taxon>
        <taxon>Pucciniomycetes</taxon>
        <taxon>Pucciniales</taxon>
        <taxon>Sphaerophragmiaceae</taxon>
        <taxon>Austropuccinia</taxon>
    </lineage>
</organism>
<dbReference type="AlphaFoldDB" id="A0A9Q3IT35"/>
<comment type="caution">
    <text evidence="2">The sequence shown here is derived from an EMBL/GenBank/DDBJ whole genome shotgun (WGS) entry which is preliminary data.</text>
</comment>
<feature type="compositionally biased region" description="Basic and acidic residues" evidence="1">
    <location>
        <begin position="13"/>
        <end position="24"/>
    </location>
</feature>
<accession>A0A9Q3IT35</accession>
<dbReference type="EMBL" id="AVOT02054993">
    <property type="protein sequence ID" value="MBW0549638.1"/>
    <property type="molecule type" value="Genomic_DNA"/>
</dbReference>
<keyword evidence="3" id="KW-1185">Reference proteome</keyword>
<evidence type="ECO:0000313" key="3">
    <source>
        <dbReference type="Proteomes" id="UP000765509"/>
    </source>
</evidence>
<name>A0A9Q3IT35_9BASI</name>
<reference evidence="2" key="1">
    <citation type="submission" date="2021-03" db="EMBL/GenBank/DDBJ databases">
        <title>Draft genome sequence of rust myrtle Austropuccinia psidii MF-1, a brazilian biotype.</title>
        <authorList>
            <person name="Quecine M.C."/>
            <person name="Pachon D.M.R."/>
            <person name="Bonatelli M.L."/>
            <person name="Correr F.H."/>
            <person name="Franceschini L.M."/>
            <person name="Leite T.F."/>
            <person name="Margarido G.R.A."/>
            <person name="Almeida C.A."/>
            <person name="Ferrarezi J.A."/>
            <person name="Labate C.A."/>
        </authorList>
    </citation>
    <scope>NUCLEOTIDE SEQUENCE</scope>
    <source>
        <strain evidence="2">MF-1</strain>
    </source>
</reference>
<protein>
    <submittedName>
        <fullName evidence="2">Uncharacterized protein</fullName>
    </submittedName>
</protein>
<evidence type="ECO:0000256" key="1">
    <source>
        <dbReference type="SAM" id="MobiDB-lite"/>
    </source>
</evidence>